<reference evidence="3 4" key="1">
    <citation type="submission" date="2015-05" db="EMBL/GenBank/DDBJ databases">
        <title>Genome sequencing and analysis of members of genus Stenotrophomonas.</title>
        <authorList>
            <person name="Patil P.P."/>
            <person name="Midha S."/>
            <person name="Patil P.B."/>
        </authorList>
    </citation>
    <scope>NUCLEOTIDE SEQUENCE [LARGE SCALE GENOMIC DNA]</scope>
    <source>
        <strain evidence="3 4">DSM 17805</strain>
    </source>
</reference>
<protein>
    <recommendedName>
        <fullName evidence="2">PepSY domain-containing protein</fullName>
    </recommendedName>
</protein>
<gene>
    <name evidence="3" type="ORF">ABB25_10165</name>
</gene>
<proteinExistence type="predicted"/>
<keyword evidence="4" id="KW-1185">Reference proteome</keyword>
<dbReference type="STRING" id="266128.ABB25_10165"/>
<evidence type="ECO:0000259" key="2">
    <source>
        <dbReference type="Pfam" id="PF13670"/>
    </source>
</evidence>
<dbReference type="OrthoDB" id="5951452at2"/>
<evidence type="ECO:0000256" key="1">
    <source>
        <dbReference type="SAM" id="SignalP"/>
    </source>
</evidence>
<keyword evidence="1" id="KW-0732">Signal</keyword>
<dbReference type="EMBL" id="LDJH01000017">
    <property type="protein sequence ID" value="KRG57129.1"/>
    <property type="molecule type" value="Genomic_DNA"/>
</dbReference>
<dbReference type="Pfam" id="PF13670">
    <property type="entry name" value="PepSY_2"/>
    <property type="match status" value="1"/>
</dbReference>
<feature type="domain" description="PepSY" evidence="2">
    <location>
        <begin position="12"/>
        <end position="77"/>
    </location>
</feature>
<feature type="chain" id="PRO_5006392548" description="PepSY domain-containing protein" evidence="1">
    <location>
        <begin position="22"/>
        <end position="145"/>
    </location>
</feature>
<comment type="caution">
    <text evidence="3">The sequence shown here is derived from an EMBL/GenBank/DDBJ whole genome shotgun (WGS) entry which is preliminary data.</text>
</comment>
<organism evidence="3 4">
    <name type="scientific">Stenotrophomonas koreensis</name>
    <dbReference type="NCBI Taxonomy" id="266128"/>
    <lineage>
        <taxon>Bacteria</taxon>
        <taxon>Pseudomonadati</taxon>
        <taxon>Pseudomonadota</taxon>
        <taxon>Gammaproteobacteria</taxon>
        <taxon>Lysobacterales</taxon>
        <taxon>Lysobacteraceae</taxon>
        <taxon>Stenotrophomonas</taxon>
    </lineage>
</organism>
<dbReference type="PATRIC" id="fig|266128.3.peg.905"/>
<evidence type="ECO:0000313" key="3">
    <source>
        <dbReference type="EMBL" id="KRG57129.1"/>
    </source>
</evidence>
<name>A0A0R0BJF7_9GAMM</name>
<feature type="signal peptide" evidence="1">
    <location>
        <begin position="1"/>
        <end position="21"/>
    </location>
</feature>
<dbReference type="Proteomes" id="UP000051254">
    <property type="component" value="Unassembled WGS sequence"/>
</dbReference>
<sequence>MVTIRSLLVGGLLLASQPALAAPLPNAAAVEQALRAAGYTQIHDLERDDGLWEADVSRADGVFAEIYIDPANGEIFDAHDGRPLLDSAAILQRAAAHGLKDVRKLERDGATWKLEARDARNHAVEVRLSGFDGRVLHTQREYWWD</sequence>
<dbReference type="AlphaFoldDB" id="A0A0R0BJF7"/>
<accession>A0A0R0BJF7</accession>
<evidence type="ECO:0000313" key="4">
    <source>
        <dbReference type="Proteomes" id="UP000051254"/>
    </source>
</evidence>
<dbReference type="InterPro" id="IPR025711">
    <property type="entry name" value="PepSY"/>
</dbReference>